<name>A0A5N5SYG7_9CRUS</name>
<protein>
    <recommendedName>
        <fullName evidence="4">Brain protein I3</fullName>
    </recommendedName>
</protein>
<dbReference type="AlphaFoldDB" id="A0A5N5SYG7"/>
<keyword evidence="1" id="KW-1133">Transmembrane helix</keyword>
<evidence type="ECO:0000313" key="2">
    <source>
        <dbReference type="EMBL" id="KAB7498749.1"/>
    </source>
</evidence>
<reference evidence="2 3" key="1">
    <citation type="journal article" date="2019" name="PLoS Biol.">
        <title>Sex chromosomes control vertical transmission of feminizing Wolbachia symbionts in an isopod.</title>
        <authorList>
            <person name="Becking T."/>
            <person name="Chebbi M.A."/>
            <person name="Giraud I."/>
            <person name="Moumen B."/>
            <person name="Laverre T."/>
            <person name="Caubet Y."/>
            <person name="Peccoud J."/>
            <person name="Gilbert C."/>
            <person name="Cordaux R."/>
        </authorList>
    </citation>
    <scope>NUCLEOTIDE SEQUENCE [LARGE SCALE GENOMIC DNA]</scope>
    <source>
        <strain evidence="2">ANa2</strain>
        <tissue evidence="2">Whole body excluding digestive tract and cuticle</tissue>
    </source>
</reference>
<evidence type="ECO:0008006" key="4">
    <source>
        <dbReference type="Google" id="ProtNLM"/>
    </source>
</evidence>
<keyword evidence="1" id="KW-0812">Transmembrane</keyword>
<evidence type="ECO:0000313" key="3">
    <source>
        <dbReference type="Proteomes" id="UP000326759"/>
    </source>
</evidence>
<comment type="caution">
    <text evidence="2">The sequence shown here is derived from an EMBL/GenBank/DDBJ whole genome shotgun (WGS) entry which is preliminary data.</text>
</comment>
<proteinExistence type="predicted"/>
<evidence type="ECO:0000256" key="1">
    <source>
        <dbReference type="SAM" id="Phobius"/>
    </source>
</evidence>
<feature type="transmembrane region" description="Helical" evidence="1">
    <location>
        <begin position="20"/>
        <end position="38"/>
    </location>
</feature>
<dbReference type="OrthoDB" id="6373087at2759"/>
<gene>
    <name evidence="2" type="ORF">Anas_01721</name>
</gene>
<keyword evidence="1" id="KW-0472">Membrane</keyword>
<keyword evidence="3" id="KW-1185">Reference proteome</keyword>
<feature type="transmembrane region" description="Helical" evidence="1">
    <location>
        <begin position="59"/>
        <end position="80"/>
    </location>
</feature>
<dbReference type="Proteomes" id="UP000326759">
    <property type="component" value="Unassembled WGS sequence"/>
</dbReference>
<accession>A0A5N5SYG7</accession>
<organism evidence="2 3">
    <name type="scientific">Armadillidium nasatum</name>
    <dbReference type="NCBI Taxonomy" id="96803"/>
    <lineage>
        <taxon>Eukaryota</taxon>
        <taxon>Metazoa</taxon>
        <taxon>Ecdysozoa</taxon>
        <taxon>Arthropoda</taxon>
        <taxon>Crustacea</taxon>
        <taxon>Multicrustacea</taxon>
        <taxon>Malacostraca</taxon>
        <taxon>Eumalacostraca</taxon>
        <taxon>Peracarida</taxon>
        <taxon>Isopoda</taxon>
        <taxon>Oniscidea</taxon>
        <taxon>Crinocheta</taxon>
        <taxon>Armadillidiidae</taxon>
        <taxon>Armadillidium</taxon>
    </lineage>
</organism>
<dbReference type="EMBL" id="SEYY01019030">
    <property type="protein sequence ID" value="KAB7498749.1"/>
    <property type="molecule type" value="Genomic_DNA"/>
</dbReference>
<sequence>MAQPSCTVCNNLDDPITLSIQIQTFSNIFLGKALYKYLLLLVVPQRYFRRGDIKDSASFWTWVACLLLLPFGILPGILAFCCCFRHPKCNKCGYVASRLNSMSSSITVASSKF</sequence>